<comment type="caution">
    <text evidence="1">The sequence shown here is derived from an EMBL/GenBank/DDBJ whole genome shotgun (WGS) entry which is preliminary data.</text>
</comment>
<accession>A0A2G4RC89</accession>
<organism evidence="1 2">
    <name type="scientific">Acetobacter pomorum</name>
    <dbReference type="NCBI Taxonomy" id="65959"/>
    <lineage>
        <taxon>Bacteria</taxon>
        <taxon>Pseudomonadati</taxon>
        <taxon>Pseudomonadota</taxon>
        <taxon>Alphaproteobacteria</taxon>
        <taxon>Acetobacterales</taxon>
        <taxon>Acetobacteraceae</taxon>
        <taxon>Acetobacter</taxon>
    </lineage>
</organism>
<protein>
    <submittedName>
        <fullName evidence="1">Uncharacterized protein</fullName>
    </submittedName>
</protein>
<name>A0A2G4RC89_9PROT</name>
<gene>
    <name evidence="1" type="ORF">CSR02_05950</name>
</gene>
<dbReference type="Proteomes" id="UP000228751">
    <property type="component" value="Unassembled WGS sequence"/>
</dbReference>
<evidence type="ECO:0000313" key="2">
    <source>
        <dbReference type="Proteomes" id="UP000228751"/>
    </source>
</evidence>
<evidence type="ECO:0000313" key="1">
    <source>
        <dbReference type="EMBL" id="PHY94209.1"/>
    </source>
</evidence>
<sequence>MAAIFYKYSFKVRAFLKQNTPHVAEQKGAIHPYAPACLTLWANTVYAPLLWGQTGRACSLKFADENRLQL</sequence>
<dbReference type="EMBL" id="PEBQ01000093">
    <property type="protein sequence ID" value="PHY94209.1"/>
    <property type="molecule type" value="Genomic_DNA"/>
</dbReference>
<dbReference type="AlphaFoldDB" id="A0A2G4RC89"/>
<reference evidence="1 2" key="1">
    <citation type="submission" date="2017-10" db="EMBL/GenBank/DDBJ databases">
        <title>Genomic analysis of the genus Acetobacter.</title>
        <authorList>
            <person name="Kim K.H."/>
            <person name="Chun B.H."/>
            <person name="Son A.R."/>
            <person name="Jeon C.O."/>
        </authorList>
    </citation>
    <scope>NUCLEOTIDE SEQUENCE [LARGE SCALE GENOMIC DNA]</scope>
    <source>
        <strain evidence="1 2">LHT 2458</strain>
    </source>
</reference>
<keyword evidence="2" id="KW-1185">Reference proteome</keyword>
<proteinExistence type="predicted"/>